<sequence>MALYAVVIALGAAEKLAPQLRVPFPAPSIYRPALDVLGILGSVEVVWAVAIAYAAYSYLRWRRLPATLLASLLLAEVLDGVLKVSFSICRPLESCQPYRILAVDSYSYPSGHSTRTFSIPLTVRNEVARWALFAFAAAVAVSRVLVEVHYPLDVMGGASLGIASSLVAGPIVRRLGLHELESGVGERVQ</sequence>
<dbReference type="Proteomes" id="UP000509448">
    <property type="component" value="Chromosome"/>
</dbReference>
<dbReference type="Pfam" id="PF01569">
    <property type="entry name" value="PAP2"/>
    <property type="match status" value="1"/>
</dbReference>
<dbReference type="SMART" id="SM00014">
    <property type="entry name" value="acidPPc"/>
    <property type="match status" value="1"/>
</dbReference>
<protein>
    <submittedName>
        <fullName evidence="3">PAP2 family protein</fullName>
    </submittedName>
</protein>
<dbReference type="GO" id="GO:0042392">
    <property type="term" value="F:sphingosine-1-phosphate phosphatase activity"/>
    <property type="evidence" value="ECO:0007669"/>
    <property type="project" value="TreeGrafter"/>
</dbReference>
<dbReference type="SUPFAM" id="SSF48317">
    <property type="entry name" value="Acid phosphatase/Vanadium-dependent haloperoxidase"/>
    <property type="match status" value="1"/>
</dbReference>
<evidence type="ECO:0000313" key="4">
    <source>
        <dbReference type="Proteomes" id="UP000509448"/>
    </source>
</evidence>
<dbReference type="InterPro" id="IPR036938">
    <property type="entry name" value="PAP2/HPO_sf"/>
</dbReference>
<dbReference type="PANTHER" id="PTHR14969:SF13">
    <property type="entry name" value="AT30094P"/>
    <property type="match status" value="1"/>
</dbReference>
<dbReference type="InterPro" id="IPR000326">
    <property type="entry name" value="PAP2/HPO"/>
</dbReference>
<feature type="transmembrane region" description="Helical" evidence="1">
    <location>
        <begin position="37"/>
        <end position="59"/>
    </location>
</feature>
<reference evidence="3 4" key="1">
    <citation type="journal article" date="2019" name="ISME J.">
        <title>Isolation and characterization of a thermophilic sulfur- and iron-reducing thaumarchaeote from a terrestrial acidic hot spring.</title>
        <authorList>
            <person name="Kato S."/>
            <person name="Itoh T."/>
            <person name="Yuki M."/>
            <person name="Nagamori M."/>
            <person name="Ohnishi M."/>
            <person name="Uematsu K."/>
            <person name="Suzuki K."/>
            <person name="Takashina T."/>
            <person name="Ohkuma M."/>
        </authorList>
    </citation>
    <scope>NUCLEOTIDE SEQUENCE [LARGE SCALE GENOMIC DNA]</scope>
    <source>
        <strain evidence="3 4">NAS-02</strain>
    </source>
</reference>
<evidence type="ECO:0000256" key="1">
    <source>
        <dbReference type="SAM" id="Phobius"/>
    </source>
</evidence>
<evidence type="ECO:0000313" key="3">
    <source>
        <dbReference type="EMBL" id="BBE41978.1"/>
    </source>
</evidence>
<keyword evidence="1" id="KW-1133">Transmembrane helix</keyword>
<dbReference type="Gene3D" id="1.20.144.10">
    <property type="entry name" value="Phosphatidic acid phosphatase type 2/haloperoxidase"/>
    <property type="match status" value="1"/>
</dbReference>
<gene>
    <name evidence="3" type="ORF">NAS2_0589</name>
</gene>
<dbReference type="PANTHER" id="PTHR14969">
    <property type="entry name" value="SPHINGOSINE-1-PHOSPHATE PHOSPHOHYDROLASE"/>
    <property type="match status" value="1"/>
</dbReference>
<dbReference type="AlphaFoldDB" id="A0A4P2VLG9"/>
<feature type="domain" description="Phosphatidic acid phosphatase type 2/haloperoxidase" evidence="2">
    <location>
        <begin position="68"/>
        <end position="169"/>
    </location>
</feature>
<keyword evidence="1" id="KW-0812">Transmembrane</keyword>
<dbReference type="EMBL" id="AP018732">
    <property type="protein sequence ID" value="BBE41978.1"/>
    <property type="molecule type" value="Genomic_DNA"/>
</dbReference>
<dbReference type="KEGG" id="ccai:NAS2_0589"/>
<accession>A0A4P2VLG9</accession>
<keyword evidence="4" id="KW-1185">Reference proteome</keyword>
<keyword evidence="1" id="KW-0472">Membrane</keyword>
<evidence type="ECO:0000259" key="2">
    <source>
        <dbReference type="SMART" id="SM00014"/>
    </source>
</evidence>
<proteinExistence type="predicted"/>
<organism evidence="3 4">
    <name type="scientific">Conexivisphaera calida</name>
    <dbReference type="NCBI Taxonomy" id="1874277"/>
    <lineage>
        <taxon>Archaea</taxon>
        <taxon>Nitrososphaerota</taxon>
        <taxon>Conexivisphaeria</taxon>
        <taxon>Conexivisphaerales</taxon>
        <taxon>Conexivisphaeraceae</taxon>
        <taxon>Conexivisphaera</taxon>
    </lineage>
</organism>
<name>A0A4P2VLG9_9ARCH</name>